<dbReference type="InterPro" id="IPR036388">
    <property type="entry name" value="WH-like_DNA-bd_sf"/>
</dbReference>
<name>A0A2X2BDZ7_PROMI</name>
<dbReference type="InterPro" id="IPR000847">
    <property type="entry name" value="LysR_HTH_N"/>
</dbReference>
<dbReference type="GO" id="GO:0003677">
    <property type="term" value="F:DNA binding"/>
    <property type="evidence" value="ECO:0007669"/>
    <property type="project" value="UniProtKB-KW"/>
</dbReference>
<protein>
    <submittedName>
        <fullName evidence="2">Putative DNA-binding transcriptional regulator</fullName>
    </submittedName>
</protein>
<dbReference type="EMBL" id="UAUE01000003">
    <property type="protein sequence ID" value="SPY94422.1"/>
    <property type="molecule type" value="Genomic_DNA"/>
</dbReference>
<dbReference type="Pfam" id="PF00126">
    <property type="entry name" value="HTH_1"/>
    <property type="match status" value="1"/>
</dbReference>
<dbReference type="GO" id="GO:0005829">
    <property type="term" value="C:cytosol"/>
    <property type="evidence" value="ECO:0007669"/>
    <property type="project" value="TreeGrafter"/>
</dbReference>
<dbReference type="PROSITE" id="PS50931">
    <property type="entry name" value="HTH_LYSR"/>
    <property type="match status" value="1"/>
</dbReference>
<feature type="domain" description="HTH lysR-type" evidence="1">
    <location>
        <begin position="3"/>
        <end position="51"/>
    </location>
</feature>
<dbReference type="AlphaFoldDB" id="A0A2X2BDZ7"/>
<gene>
    <name evidence="2" type="primary">rscR_1</name>
    <name evidence="2" type="ORF">NCTC10975_00763</name>
</gene>
<dbReference type="Proteomes" id="UP000251485">
    <property type="component" value="Unassembled WGS sequence"/>
</dbReference>
<dbReference type="Gene3D" id="1.10.10.10">
    <property type="entry name" value="Winged helix-like DNA-binding domain superfamily/Winged helix DNA-binding domain"/>
    <property type="match status" value="1"/>
</dbReference>
<evidence type="ECO:0000313" key="2">
    <source>
        <dbReference type="EMBL" id="SPY94422.1"/>
    </source>
</evidence>
<dbReference type="SUPFAM" id="SSF46785">
    <property type="entry name" value="Winged helix' DNA-binding domain"/>
    <property type="match status" value="1"/>
</dbReference>
<proteinExistence type="predicted"/>
<reference evidence="2 3" key="1">
    <citation type="submission" date="2018-06" db="EMBL/GenBank/DDBJ databases">
        <authorList>
            <consortium name="Pathogen Informatics"/>
            <person name="Doyle S."/>
        </authorList>
    </citation>
    <scope>NUCLEOTIDE SEQUENCE [LARGE SCALE GENOMIC DNA]</scope>
    <source>
        <strain evidence="2 3">NCTC10975</strain>
    </source>
</reference>
<dbReference type="InterPro" id="IPR050950">
    <property type="entry name" value="HTH-type_LysR_regulators"/>
</dbReference>
<dbReference type="PANTHER" id="PTHR30419:SF30">
    <property type="entry name" value="LYSR FAMILY TRANSCRIPTIONAL REGULATOR"/>
    <property type="match status" value="1"/>
</dbReference>
<evidence type="ECO:0000259" key="1">
    <source>
        <dbReference type="PROSITE" id="PS50931"/>
    </source>
</evidence>
<accession>A0A2X2BDZ7</accession>
<keyword evidence="2" id="KW-0238">DNA-binding</keyword>
<sequence length="51" mass="5602">MRITLRQLEVFTEVLKSGSTTQASQQLALSQSAVSASLTDLEKSVRSTTFR</sequence>
<dbReference type="GO" id="GO:0003700">
    <property type="term" value="F:DNA-binding transcription factor activity"/>
    <property type="evidence" value="ECO:0007669"/>
    <property type="project" value="InterPro"/>
</dbReference>
<dbReference type="InterPro" id="IPR036390">
    <property type="entry name" value="WH_DNA-bd_sf"/>
</dbReference>
<organism evidence="2 3">
    <name type="scientific">Proteus mirabilis</name>
    <dbReference type="NCBI Taxonomy" id="584"/>
    <lineage>
        <taxon>Bacteria</taxon>
        <taxon>Pseudomonadati</taxon>
        <taxon>Pseudomonadota</taxon>
        <taxon>Gammaproteobacteria</taxon>
        <taxon>Enterobacterales</taxon>
        <taxon>Morganellaceae</taxon>
        <taxon>Proteus</taxon>
    </lineage>
</organism>
<dbReference type="PANTHER" id="PTHR30419">
    <property type="entry name" value="HTH-TYPE TRANSCRIPTIONAL REGULATOR YBHD"/>
    <property type="match status" value="1"/>
</dbReference>
<evidence type="ECO:0000313" key="3">
    <source>
        <dbReference type="Proteomes" id="UP000251485"/>
    </source>
</evidence>